<organism evidence="2 3">
    <name type="scientific">Pseudomonas avellanae</name>
    <dbReference type="NCBI Taxonomy" id="46257"/>
    <lineage>
        <taxon>Bacteria</taxon>
        <taxon>Pseudomonadati</taxon>
        <taxon>Pseudomonadota</taxon>
        <taxon>Gammaproteobacteria</taxon>
        <taxon>Pseudomonadales</taxon>
        <taxon>Pseudomonadaceae</taxon>
        <taxon>Pseudomonas</taxon>
    </lineage>
</organism>
<accession>A0A261WKU7</accession>
<gene>
    <name evidence="2" type="ORF">CFN58_08480</name>
</gene>
<feature type="region of interest" description="Disordered" evidence="1">
    <location>
        <begin position="1"/>
        <end position="25"/>
    </location>
</feature>
<feature type="compositionally biased region" description="Basic and acidic residues" evidence="1">
    <location>
        <begin position="12"/>
        <end position="25"/>
    </location>
</feature>
<comment type="caution">
    <text evidence="2">The sequence shown here is derived from an EMBL/GenBank/DDBJ whole genome shotgun (WGS) entry which is preliminary data.</text>
</comment>
<proteinExistence type="predicted"/>
<sequence>MARCGGPRISVRAKEPDEVGPETERDFAYFDPSKSVAEGRKGHLSLASIQLTSQNRCVTQSVTKCITTRSVGTIMMHFRQLYRPLREQARSHGLRPASKAELCITMSAGTRVINQVSSIYQR</sequence>
<dbReference type="Proteomes" id="UP000217163">
    <property type="component" value="Unassembled WGS sequence"/>
</dbReference>
<dbReference type="EMBL" id="NKQU01000233">
    <property type="protein sequence ID" value="OZI86831.1"/>
    <property type="molecule type" value="Genomic_DNA"/>
</dbReference>
<evidence type="ECO:0000313" key="2">
    <source>
        <dbReference type="EMBL" id="OZI86831.1"/>
    </source>
</evidence>
<dbReference type="AlphaFoldDB" id="A0A261WKU7"/>
<protein>
    <submittedName>
        <fullName evidence="2">Uncharacterized protein</fullName>
    </submittedName>
</protein>
<name>A0A261WKU7_9PSED</name>
<evidence type="ECO:0000313" key="3">
    <source>
        <dbReference type="Proteomes" id="UP000217163"/>
    </source>
</evidence>
<evidence type="ECO:0000256" key="1">
    <source>
        <dbReference type="SAM" id="MobiDB-lite"/>
    </source>
</evidence>
<reference evidence="3" key="1">
    <citation type="journal article" date="2016" name="Sci. Rep.">
        <title>Genome analysis of the kiwifruit canker pathogen Pseudomonas syringae pv. actinidiae biovar 5.</title>
        <authorList>
            <person name="Fujikawa T."/>
            <person name="Sawada H."/>
        </authorList>
    </citation>
    <scope>NUCLEOTIDE SEQUENCE [LARGE SCALE GENOMIC DNA]</scope>
    <source>
        <strain evidence="3">MAFF 212061</strain>
    </source>
</reference>